<gene>
    <name evidence="1" type="ORF">BN2614_LOCUS1</name>
</gene>
<evidence type="ECO:0000313" key="2">
    <source>
        <dbReference type="Proteomes" id="UP000269945"/>
    </source>
</evidence>
<accession>A0A9X9Q0Z1</accession>
<keyword evidence="2" id="KW-1185">Reference proteome</keyword>
<dbReference type="EMBL" id="CYRY02016560">
    <property type="protein sequence ID" value="VCW90919.1"/>
    <property type="molecule type" value="Genomic_DNA"/>
</dbReference>
<comment type="caution">
    <text evidence="1">The sequence shown here is derived from an EMBL/GenBank/DDBJ whole genome shotgun (WGS) entry which is preliminary data.</text>
</comment>
<evidence type="ECO:0000313" key="1">
    <source>
        <dbReference type="EMBL" id="VCW90919.1"/>
    </source>
</evidence>
<sequence>FPLAPALRQEPPLARPDLQQLRHHNALSHWPDFHVSALESEVKSAQVCG</sequence>
<feature type="non-terminal residue" evidence="1">
    <location>
        <position position="1"/>
    </location>
</feature>
<organism evidence="1 2">
    <name type="scientific">Gulo gulo</name>
    <name type="common">Wolverine</name>
    <name type="synonym">Gluton</name>
    <dbReference type="NCBI Taxonomy" id="48420"/>
    <lineage>
        <taxon>Eukaryota</taxon>
        <taxon>Metazoa</taxon>
        <taxon>Chordata</taxon>
        <taxon>Craniata</taxon>
        <taxon>Vertebrata</taxon>
        <taxon>Euteleostomi</taxon>
        <taxon>Mammalia</taxon>
        <taxon>Eutheria</taxon>
        <taxon>Laurasiatheria</taxon>
        <taxon>Carnivora</taxon>
        <taxon>Caniformia</taxon>
        <taxon>Musteloidea</taxon>
        <taxon>Mustelidae</taxon>
        <taxon>Guloninae</taxon>
        <taxon>Gulo</taxon>
    </lineage>
</organism>
<protein>
    <submittedName>
        <fullName evidence="1">Uncharacterized protein</fullName>
    </submittedName>
</protein>
<dbReference type="Proteomes" id="UP000269945">
    <property type="component" value="Unassembled WGS sequence"/>
</dbReference>
<proteinExistence type="predicted"/>
<name>A0A9X9Q0Z1_GULGU</name>
<reference evidence="1 2" key="1">
    <citation type="submission" date="2018-10" db="EMBL/GenBank/DDBJ databases">
        <authorList>
            <person name="Ekblom R."/>
            <person name="Jareborg N."/>
        </authorList>
    </citation>
    <scope>NUCLEOTIDE SEQUENCE [LARGE SCALE GENOMIC DNA]</scope>
    <source>
        <tissue evidence="1">Muscle</tissue>
    </source>
</reference>
<dbReference type="AlphaFoldDB" id="A0A9X9Q0Z1"/>